<organism evidence="5 6">
    <name type="scientific">Lineolata rhizophorae</name>
    <dbReference type="NCBI Taxonomy" id="578093"/>
    <lineage>
        <taxon>Eukaryota</taxon>
        <taxon>Fungi</taxon>
        <taxon>Dikarya</taxon>
        <taxon>Ascomycota</taxon>
        <taxon>Pezizomycotina</taxon>
        <taxon>Dothideomycetes</taxon>
        <taxon>Dothideomycetes incertae sedis</taxon>
        <taxon>Lineolatales</taxon>
        <taxon>Lineolataceae</taxon>
        <taxon>Lineolata</taxon>
    </lineage>
</organism>
<dbReference type="InterPro" id="IPR047182">
    <property type="entry name" value="MRM1"/>
</dbReference>
<evidence type="ECO:0000313" key="5">
    <source>
        <dbReference type="EMBL" id="KAF2458780.1"/>
    </source>
</evidence>
<evidence type="ECO:0000313" key="6">
    <source>
        <dbReference type="Proteomes" id="UP000799766"/>
    </source>
</evidence>
<dbReference type="Gene3D" id="3.40.1280.10">
    <property type="match status" value="1"/>
</dbReference>
<sequence length="217" mass="23133">MSRVSCLIYTQLFCPRGCKRRELIFNPLQLDPGNLGSIIRTAFFLGVDALFLNKKTCAPLTPTALKSSAGAAEALPIHAVDLAASFLDISRRAGWRVIAADWPSSSPTNSPSSSRTTFKTGPRFWDHSSSTAPALMLRSNAAGRKGGTGVVDKDFPTILILGGEGEGLRQGLKTRIDGYVGVSAGRDIQMIGLDSLNVGVAAGVVVWEVLRKMKGRS</sequence>
<dbReference type="GO" id="GO:0005739">
    <property type="term" value="C:mitochondrion"/>
    <property type="evidence" value="ECO:0007669"/>
    <property type="project" value="TreeGrafter"/>
</dbReference>
<protein>
    <submittedName>
        <fullName evidence="5">Alpha/beta knot methyltransferase</fullName>
    </submittedName>
</protein>
<feature type="region of interest" description="Disordered" evidence="3">
    <location>
        <begin position="103"/>
        <end position="123"/>
    </location>
</feature>
<keyword evidence="1 5" id="KW-0489">Methyltransferase</keyword>
<dbReference type="GO" id="GO:0016435">
    <property type="term" value="F:rRNA (guanine) methyltransferase activity"/>
    <property type="evidence" value="ECO:0007669"/>
    <property type="project" value="TreeGrafter"/>
</dbReference>
<dbReference type="SUPFAM" id="SSF75217">
    <property type="entry name" value="alpha/beta knot"/>
    <property type="match status" value="1"/>
</dbReference>
<accession>A0A6A6P417</accession>
<dbReference type="InterPro" id="IPR029028">
    <property type="entry name" value="Alpha/beta_knot_MTases"/>
</dbReference>
<dbReference type="GO" id="GO:0003723">
    <property type="term" value="F:RNA binding"/>
    <property type="evidence" value="ECO:0007669"/>
    <property type="project" value="InterPro"/>
</dbReference>
<dbReference type="EMBL" id="MU001677">
    <property type="protein sequence ID" value="KAF2458780.1"/>
    <property type="molecule type" value="Genomic_DNA"/>
</dbReference>
<dbReference type="Pfam" id="PF00588">
    <property type="entry name" value="SpoU_methylase"/>
    <property type="match status" value="1"/>
</dbReference>
<dbReference type="InterPro" id="IPR001537">
    <property type="entry name" value="SpoU_MeTrfase"/>
</dbReference>
<feature type="compositionally biased region" description="Low complexity" evidence="3">
    <location>
        <begin position="103"/>
        <end position="117"/>
    </location>
</feature>
<reference evidence="5" key="1">
    <citation type="journal article" date="2020" name="Stud. Mycol.">
        <title>101 Dothideomycetes genomes: a test case for predicting lifestyles and emergence of pathogens.</title>
        <authorList>
            <person name="Haridas S."/>
            <person name="Albert R."/>
            <person name="Binder M."/>
            <person name="Bloem J."/>
            <person name="Labutti K."/>
            <person name="Salamov A."/>
            <person name="Andreopoulos B."/>
            <person name="Baker S."/>
            <person name="Barry K."/>
            <person name="Bills G."/>
            <person name="Bluhm B."/>
            <person name="Cannon C."/>
            <person name="Castanera R."/>
            <person name="Culley D."/>
            <person name="Daum C."/>
            <person name="Ezra D."/>
            <person name="Gonzalez J."/>
            <person name="Henrissat B."/>
            <person name="Kuo A."/>
            <person name="Liang C."/>
            <person name="Lipzen A."/>
            <person name="Lutzoni F."/>
            <person name="Magnuson J."/>
            <person name="Mondo S."/>
            <person name="Nolan M."/>
            <person name="Ohm R."/>
            <person name="Pangilinan J."/>
            <person name="Park H.-J."/>
            <person name="Ramirez L."/>
            <person name="Alfaro M."/>
            <person name="Sun H."/>
            <person name="Tritt A."/>
            <person name="Yoshinaga Y."/>
            <person name="Zwiers L.-H."/>
            <person name="Turgeon B."/>
            <person name="Goodwin S."/>
            <person name="Spatafora J."/>
            <person name="Crous P."/>
            <person name="Grigoriev I."/>
        </authorList>
    </citation>
    <scope>NUCLEOTIDE SEQUENCE</scope>
    <source>
        <strain evidence="5">ATCC 16933</strain>
    </source>
</reference>
<gene>
    <name evidence="5" type="ORF">BDY21DRAFT_341301</name>
</gene>
<evidence type="ECO:0000256" key="3">
    <source>
        <dbReference type="SAM" id="MobiDB-lite"/>
    </source>
</evidence>
<name>A0A6A6P417_9PEZI</name>
<dbReference type="OrthoDB" id="270651at2759"/>
<evidence type="ECO:0000256" key="1">
    <source>
        <dbReference type="ARBA" id="ARBA00022603"/>
    </source>
</evidence>
<dbReference type="InterPro" id="IPR029026">
    <property type="entry name" value="tRNA_m1G_MTases_N"/>
</dbReference>
<dbReference type="Proteomes" id="UP000799766">
    <property type="component" value="Unassembled WGS sequence"/>
</dbReference>
<keyword evidence="2 5" id="KW-0808">Transferase</keyword>
<evidence type="ECO:0000256" key="2">
    <source>
        <dbReference type="ARBA" id="ARBA00022679"/>
    </source>
</evidence>
<feature type="domain" description="tRNA/rRNA methyltransferase SpoU type" evidence="4">
    <location>
        <begin position="31"/>
        <end position="206"/>
    </location>
</feature>
<dbReference type="PANTHER" id="PTHR46103:SF1">
    <property type="entry name" value="RRNA METHYLTRANSFERASE 1, MITOCHONDRIAL"/>
    <property type="match status" value="1"/>
</dbReference>
<evidence type="ECO:0000259" key="4">
    <source>
        <dbReference type="Pfam" id="PF00588"/>
    </source>
</evidence>
<dbReference type="AlphaFoldDB" id="A0A6A6P417"/>
<proteinExistence type="predicted"/>
<keyword evidence="6" id="KW-1185">Reference proteome</keyword>
<dbReference type="PANTHER" id="PTHR46103">
    <property type="entry name" value="RRNA METHYLTRANSFERASE 1, MITOCHONDRIAL"/>
    <property type="match status" value="1"/>
</dbReference>